<accession>A0A1Z5HQ27</accession>
<proteinExistence type="predicted"/>
<keyword evidence="3" id="KW-1185">Reference proteome</keyword>
<dbReference type="AlphaFoldDB" id="A0A1Z5HQ27"/>
<organism evidence="2 3">
    <name type="scientific">Calderihabitans maritimus</name>
    <dbReference type="NCBI Taxonomy" id="1246530"/>
    <lineage>
        <taxon>Bacteria</taxon>
        <taxon>Bacillati</taxon>
        <taxon>Bacillota</taxon>
        <taxon>Clostridia</taxon>
        <taxon>Neomoorellales</taxon>
        <taxon>Calderihabitantaceae</taxon>
        <taxon>Calderihabitans</taxon>
    </lineage>
</organism>
<keyword evidence="1" id="KW-0812">Transmembrane</keyword>
<name>A0A1Z5HQ27_9FIRM</name>
<feature type="transmembrane region" description="Helical" evidence="1">
    <location>
        <begin position="15"/>
        <end position="33"/>
    </location>
</feature>
<protein>
    <submittedName>
        <fullName evidence="2">Uncharacterized protein</fullName>
    </submittedName>
</protein>
<evidence type="ECO:0000313" key="3">
    <source>
        <dbReference type="Proteomes" id="UP000197032"/>
    </source>
</evidence>
<reference evidence="3" key="1">
    <citation type="journal article" date="2017" name="Appl. Environ. Microbiol.">
        <title>Genomic analysis of Calderihabitans maritimus KKC1, a thermophilic hydrogenogenic carboxydotrophic bacterium isolated from marine sediment.</title>
        <authorList>
            <person name="Omae K."/>
            <person name="Yoneda Y."/>
            <person name="Fukuyama Y."/>
            <person name="Yoshida T."/>
            <person name="Sako Y."/>
        </authorList>
    </citation>
    <scope>NUCLEOTIDE SEQUENCE [LARGE SCALE GENOMIC DNA]</scope>
    <source>
        <strain evidence="3">KKC1</strain>
    </source>
</reference>
<sequence length="48" mass="5478">MEKCGRKSINGDKTIIYAFWLKVGVALLIGLILELSMIVRKNFFFGNE</sequence>
<keyword evidence="1" id="KW-0472">Membrane</keyword>
<gene>
    <name evidence="2" type="ORF">KKC1_05420</name>
</gene>
<dbReference type="Proteomes" id="UP000197032">
    <property type="component" value="Unassembled WGS sequence"/>
</dbReference>
<keyword evidence="1" id="KW-1133">Transmembrane helix</keyword>
<comment type="caution">
    <text evidence="2">The sequence shown here is derived from an EMBL/GenBank/DDBJ whole genome shotgun (WGS) entry which is preliminary data.</text>
</comment>
<evidence type="ECO:0000313" key="2">
    <source>
        <dbReference type="EMBL" id="GAW91380.1"/>
    </source>
</evidence>
<dbReference type="EMBL" id="BDGJ01000016">
    <property type="protein sequence ID" value="GAW91380.1"/>
    <property type="molecule type" value="Genomic_DNA"/>
</dbReference>
<evidence type="ECO:0000256" key="1">
    <source>
        <dbReference type="SAM" id="Phobius"/>
    </source>
</evidence>